<dbReference type="SUPFAM" id="SSF47616">
    <property type="entry name" value="GST C-terminal domain-like"/>
    <property type="match status" value="1"/>
</dbReference>
<dbReference type="GO" id="GO:0007005">
    <property type="term" value="P:mitochondrion organization"/>
    <property type="evidence" value="ECO:0007669"/>
    <property type="project" value="TreeGrafter"/>
</dbReference>
<dbReference type="InterPro" id="IPR050931">
    <property type="entry name" value="Mito_Protein_Transport_Metaxin"/>
</dbReference>
<keyword evidence="4" id="KW-1000">Mitochondrion outer membrane</keyword>
<name>A0A9N9F1L0_9GLOM</name>
<dbReference type="PANTHER" id="PTHR12289:SF41">
    <property type="entry name" value="FAILED AXON CONNECTIONS-RELATED"/>
    <property type="match status" value="1"/>
</dbReference>
<evidence type="ECO:0000256" key="2">
    <source>
        <dbReference type="ARBA" id="ARBA00009170"/>
    </source>
</evidence>
<keyword evidence="7 8" id="KW-0472">Membrane</keyword>
<evidence type="ECO:0000313" key="11">
    <source>
        <dbReference type="EMBL" id="CAG8502104.1"/>
    </source>
</evidence>
<proteinExistence type="inferred from homology"/>
<comment type="subcellular location">
    <subcellularLocation>
        <location evidence="1">Mitochondrion outer membrane</location>
    </subcellularLocation>
</comment>
<evidence type="ECO:0000256" key="8">
    <source>
        <dbReference type="SAM" id="Phobius"/>
    </source>
</evidence>
<evidence type="ECO:0000256" key="6">
    <source>
        <dbReference type="ARBA" id="ARBA00023128"/>
    </source>
</evidence>
<dbReference type="Proteomes" id="UP000789342">
    <property type="component" value="Unassembled WGS sequence"/>
</dbReference>
<dbReference type="GO" id="GO:0015031">
    <property type="term" value="P:protein transport"/>
    <property type="evidence" value="ECO:0007669"/>
    <property type="project" value="UniProtKB-KW"/>
</dbReference>
<organism evidence="11 12">
    <name type="scientific">Acaulospora morrowiae</name>
    <dbReference type="NCBI Taxonomy" id="94023"/>
    <lineage>
        <taxon>Eukaryota</taxon>
        <taxon>Fungi</taxon>
        <taxon>Fungi incertae sedis</taxon>
        <taxon>Mucoromycota</taxon>
        <taxon>Glomeromycotina</taxon>
        <taxon>Glomeromycetes</taxon>
        <taxon>Diversisporales</taxon>
        <taxon>Acaulosporaceae</taxon>
        <taxon>Acaulospora</taxon>
    </lineage>
</organism>
<feature type="domain" description="Mitochondrial outer membrane transport complex Sam37/metaxin N-terminal" evidence="9">
    <location>
        <begin position="20"/>
        <end position="141"/>
    </location>
</feature>
<dbReference type="InterPro" id="IPR019564">
    <property type="entry name" value="Sam37/metaxin_N"/>
</dbReference>
<evidence type="ECO:0000256" key="5">
    <source>
        <dbReference type="ARBA" id="ARBA00022927"/>
    </source>
</evidence>
<keyword evidence="8" id="KW-1133">Transmembrane helix</keyword>
<dbReference type="Pfam" id="PF17171">
    <property type="entry name" value="GST_C_6"/>
    <property type="match status" value="1"/>
</dbReference>
<evidence type="ECO:0000256" key="1">
    <source>
        <dbReference type="ARBA" id="ARBA00004294"/>
    </source>
</evidence>
<dbReference type="EMBL" id="CAJVPV010001590">
    <property type="protein sequence ID" value="CAG8502104.1"/>
    <property type="molecule type" value="Genomic_DNA"/>
</dbReference>
<evidence type="ECO:0000256" key="7">
    <source>
        <dbReference type="ARBA" id="ARBA00023136"/>
    </source>
</evidence>
<accession>A0A9N9F1L0</accession>
<dbReference type="Pfam" id="PF10568">
    <property type="entry name" value="Tom37"/>
    <property type="match status" value="1"/>
</dbReference>
<evidence type="ECO:0000256" key="3">
    <source>
        <dbReference type="ARBA" id="ARBA00022448"/>
    </source>
</evidence>
<keyword evidence="8" id="KW-0812">Transmembrane</keyword>
<dbReference type="InterPro" id="IPR033468">
    <property type="entry name" value="Metaxin_GST"/>
</dbReference>
<gene>
    <name evidence="11" type="ORF">AMORRO_LOCUS3303</name>
</gene>
<keyword evidence="6" id="KW-0496">Mitochondrion</keyword>
<dbReference type="GO" id="GO:0001401">
    <property type="term" value="C:SAM complex"/>
    <property type="evidence" value="ECO:0007669"/>
    <property type="project" value="InterPro"/>
</dbReference>
<sequence length="359" mass="41326">MLGLYVWGRHWGLASIDPSCLIIISYLQLLEYDEWGLIECDNPNLSPTGELPVLKDGLEWIAGVHNIIRHLKKKDLDADESLSAKQKSESLAFTSFVEENVYDALLFSWYVNSKNYTETIRPLYVKLLAFPICYVVPTQLRDAAKSRLEKYGVVTMGGSGFLVDKEQKMQKVVRESYNVLLRKIGDKEYFFDRPSTIDVVVYGHLALHLYANLQNSDLSEILKTEYPRLEQFCERMKNRLSSKSINYLPATDLPSVFTGLISSPRTWFTRTPRMKEKSEKSEAQISFERKRYISIFGAITFIIVYVFWNRIISIELDGEVNEDGNRNQDIDEEDYEESGNGTNDVARSLLISLIYFAIL</sequence>
<dbReference type="InterPro" id="IPR036282">
    <property type="entry name" value="Glutathione-S-Trfase_C_sf"/>
</dbReference>
<feature type="transmembrane region" description="Helical" evidence="8">
    <location>
        <begin position="292"/>
        <end position="308"/>
    </location>
</feature>
<reference evidence="11" key="1">
    <citation type="submission" date="2021-06" db="EMBL/GenBank/DDBJ databases">
        <authorList>
            <person name="Kallberg Y."/>
            <person name="Tangrot J."/>
            <person name="Rosling A."/>
        </authorList>
    </citation>
    <scope>NUCLEOTIDE SEQUENCE</scope>
    <source>
        <strain evidence="11">CL551</strain>
    </source>
</reference>
<evidence type="ECO:0000313" key="12">
    <source>
        <dbReference type="Proteomes" id="UP000789342"/>
    </source>
</evidence>
<dbReference type="OrthoDB" id="5835136at2759"/>
<dbReference type="CDD" id="cd03078">
    <property type="entry name" value="GST_N_Metaxin1_like"/>
    <property type="match status" value="1"/>
</dbReference>
<keyword evidence="12" id="KW-1185">Reference proteome</keyword>
<dbReference type="PANTHER" id="PTHR12289">
    <property type="entry name" value="METAXIN RELATED"/>
    <property type="match status" value="1"/>
</dbReference>
<evidence type="ECO:0000259" key="9">
    <source>
        <dbReference type="Pfam" id="PF10568"/>
    </source>
</evidence>
<keyword evidence="5" id="KW-0653">Protein transport</keyword>
<feature type="domain" description="Metaxin glutathione S-transferase" evidence="10">
    <location>
        <begin position="174"/>
        <end position="236"/>
    </location>
</feature>
<comment type="similarity">
    <text evidence="2">Belongs to the metaxin family.</text>
</comment>
<protein>
    <submittedName>
        <fullName evidence="11">4958_t:CDS:1</fullName>
    </submittedName>
</protein>
<evidence type="ECO:0000256" key="4">
    <source>
        <dbReference type="ARBA" id="ARBA00022787"/>
    </source>
</evidence>
<evidence type="ECO:0000259" key="10">
    <source>
        <dbReference type="Pfam" id="PF17171"/>
    </source>
</evidence>
<dbReference type="AlphaFoldDB" id="A0A9N9F1L0"/>
<keyword evidence="3" id="KW-0813">Transport</keyword>
<comment type="caution">
    <text evidence="11">The sequence shown here is derived from an EMBL/GenBank/DDBJ whole genome shotgun (WGS) entry which is preliminary data.</text>
</comment>